<proteinExistence type="predicted"/>
<dbReference type="EMBL" id="JAHQCR010000051">
    <property type="protein sequence ID" value="MBU9722342.1"/>
    <property type="molecule type" value="Genomic_DNA"/>
</dbReference>
<dbReference type="Pfam" id="PF08378">
    <property type="entry name" value="NERD"/>
    <property type="match status" value="1"/>
</dbReference>
<comment type="caution">
    <text evidence="2">The sequence shown here is derived from an EMBL/GenBank/DDBJ whole genome shotgun (WGS) entry which is preliminary data.</text>
</comment>
<accession>A0ABS6JUV2</accession>
<name>A0ABS6JUV2_9BACI</name>
<feature type="domain" description="NERD" evidence="1">
    <location>
        <begin position="37"/>
        <end position="151"/>
    </location>
</feature>
<evidence type="ECO:0000259" key="1">
    <source>
        <dbReference type="PROSITE" id="PS50965"/>
    </source>
</evidence>
<dbReference type="PROSITE" id="PS50965">
    <property type="entry name" value="NERD"/>
    <property type="match status" value="1"/>
</dbReference>
<gene>
    <name evidence="2" type="ORF">KS407_12965</name>
</gene>
<dbReference type="RefSeq" id="WP_088077298.1">
    <property type="nucleotide sequence ID" value="NZ_JAHQCR010000051.1"/>
</dbReference>
<organism evidence="2 3">
    <name type="scientific">Evansella alkalicola</name>
    <dbReference type="NCBI Taxonomy" id="745819"/>
    <lineage>
        <taxon>Bacteria</taxon>
        <taxon>Bacillati</taxon>
        <taxon>Bacillota</taxon>
        <taxon>Bacilli</taxon>
        <taxon>Bacillales</taxon>
        <taxon>Bacillaceae</taxon>
        <taxon>Evansella</taxon>
    </lineage>
</organism>
<sequence length="302" mass="36186">MLLKERTESDELLIMRYLNRRMKLDEKEKFRYMNLEKGYEGEVKFDELLENLQEERFVINDLLLELNNSYFQIDTLIISQGIIHLIDIKNFEGDCYLESDKLFSVKTGWEYKNPINQLKRSETLFSQLLKKLKYTYLIKSSVVFINPEFTLYQASMDQPIILPSQVNRFIKELNNTPSKLNYSDKELAQKLISLHQPKNPFHRLPNFSYEQLQKGVYCNHCFSFLMLIKNHSFVCKNCGNHEKIKKVILRHTKEYQLLFPDRKITTNNIFEWCNVELNQSTVYRVLKENYTAFGKKKNTYYE</sequence>
<reference evidence="2 3" key="1">
    <citation type="submission" date="2021-06" db="EMBL/GenBank/DDBJ databases">
        <title>Bacillus sp. RD4P76, an endophyte from a halophyte.</title>
        <authorList>
            <person name="Sun J.-Q."/>
        </authorList>
    </citation>
    <scope>NUCLEOTIDE SEQUENCE [LARGE SCALE GENOMIC DNA]</scope>
    <source>
        <strain evidence="2 3">JCM 17098</strain>
    </source>
</reference>
<protein>
    <submittedName>
        <fullName evidence="2">NERD domain-containing protein</fullName>
    </submittedName>
</protein>
<dbReference type="Proteomes" id="UP000790580">
    <property type="component" value="Unassembled WGS sequence"/>
</dbReference>
<evidence type="ECO:0000313" key="3">
    <source>
        <dbReference type="Proteomes" id="UP000790580"/>
    </source>
</evidence>
<evidence type="ECO:0000313" key="2">
    <source>
        <dbReference type="EMBL" id="MBU9722342.1"/>
    </source>
</evidence>
<keyword evidence="3" id="KW-1185">Reference proteome</keyword>
<dbReference type="InterPro" id="IPR011528">
    <property type="entry name" value="NERD"/>
</dbReference>